<evidence type="ECO:0000313" key="4">
    <source>
        <dbReference type="EMBL" id="SIN79506.1"/>
    </source>
</evidence>
<dbReference type="GO" id="GO:0016780">
    <property type="term" value="F:phosphotransferase activity, for other substituted phosphate groups"/>
    <property type="evidence" value="ECO:0007669"/>
    <property type="project" value="TreeGrafter"/>
</dbReference>
<comment type="similarity">
    <text evidence="1">Belongs to the bacterial sugar transferase family.</text>
</comment>
<dbReference type="EMBL" id="FSRC01000001">
    <property type="protein sequence ID" value="SIN79506.1"/>
    <property type="molecule type" value="Genomic_DNA"/>
</dbReference>
<feature type="domain" description="Bacterial sugar transferase" evidence="3">
    <location>
        <begin position="43"/>
        <end position="227"/>
    </location>
</feature>
<keyword evidence="2" id="KW-1133">Transmembrane helix</keyword>
<protein>
    <submittedName>
        <fullName evidence="4">Putative colanic acid biosysnthesis UDP-glucose lipid carrier transferase</fullName>
    </submittedName>
</protein>
<evidence type="ECO:0000313" key="5">
    <source>
        <dbReference type="Proteomes" id="UP000185221"/>
    </source>
</evidence>
<dbReference type="AlphaFoldDB" id="A0A1N6E928"/>
<name>A0A1N6E928_9BACT</name>
<accession>A0A1N6E928</accession>
<dbReference type="Pfam" id="PF02397">
    <property type="entry name" value="Bac_transf"/>
    <property type="match status" value="1"/>
</dbReference>
<keyword evidence="5" id="KW-1185">Reference proteome</keyword>
<organism evidence="4 5">
    <name type="scientific">Algoriphagus halophilus</name>
    <dbReference type="NCBI Taxonomy" id="226505"/>
    <lineage>
        <taxon>Bacteria</taxon>
        <taxon>Pseudomonadati</taxon>
        <taxon>Bacteroidota</taxon>
        <taxon>Cytophagia</taxon>
        <taxon>Cytophagales</taxon>
        <taxon>Cyclobacteriaceae</taxon>
        <taxon>Algoriphagus</taxon>
    </lineage>
</organism>
<dbReference type="PANTHER" id="PTHR30576">
    <property type="entry name" value="COLANIC BIOSYNTHESIS UDP-GLUCOSE LIPID CARRIER TRANSFERASE"/>
    <property type="match status" value="1"/>
</dbReference>
<dbReference type="STRING" id="226505.SAMN05444394_1857"/>
<proteinExistence type="inferred from homology"/>
<dbReference type="InterPro" id="IPR003362">
    <property type="entry name" value="Bact_transf"/>
</dbReference>
<evidence type="ECO:0000256" key="2">
    <source>
        <dbReference type="SAM" id="Phobius"/>
    </source>
</evidence>
<dbReference type="RefSeq" id="WP_084560902.1">
    <property type="nucleotide sequence ID" value="NZ_FSRC01000001.1"/>
</dbReference>
<keyword evidence="4" id="KW-0808">Transferase</keyword>
<feature type="transmembrane region" description="Helical" evidence="2">
    <location>
        <begin position="48"/>
        <end position="70"/>
    </location>
</feature>
<evidence type="ECO:0000256" key="1">
    <source>
        <dbReference type="ARBA" id="ARBA00006464"/>
    </source>
</evidence>
<evidence type="ECO:0000259" key="3">
    <source>
        <dbReference type="Pfam" id="PF02397"/>
    </source>
</evidence>
<dbReference type="Proteomes" id="UP000185221">
    <property type="component" value="Unassembled WGS sequence"/>
</dbReference>
<keyword evidence="2" id="KW-0812">Transmembrane</keyword>
<keyword evidence="2" id="KW-0472">Membrane</keyword>
<sequence>MNQLQQLNQFKIFTSKSILSNDFLEDNDIQMSDHFNWMNLILKRAIDLLGAFIFMATIGFWLFPIIAILIKLESPGPVFFRQERGGIYNSRFRCYKFRSMVVNKEADIKQATKNDPRITKVGRFIRRTSIDELPQILNVIYGNMSLVGPRPHPIKLNEMSAATIPGFNNRHLVKPGITGLAQAKGYRGETQTFHQMYFRYKLDLHYIKTWSPIMDLKIIWMTFISILTDNENAH</sequence>
<reference evidence="5" key="1">
    <citation type="submission" date="2016-11" db="EMBL/GenBank/DDBJ databases">
        <authorList>
            <person name="Varghese N."/>
            <person name="Submissions S."/>
        </authorList>
    </citation>
    <scope>NUCLEOTIDE SEQUENCE [LARGE SCALE GENOMIC DNA]</scope>
    <source>
        <strain evidence="5">DSM 15292</strain>
    </source>
</reference>
<gene>
    <name evidence="4" type="ORF">SAMN05444394_1857</name>
</gene>
<dbReference type="PANTHER" id="PTHR30576:SF0">
    <property type="entry name" value="UNDECAPRENYL-PHOSPHATE N-ACETYLGALACTOSAMINYL 1-PHOSPHATE TRANSFERASE-RELATED"/>
    <property type="match status" value="1"/>
</dbReference>